<dbReference type="AlphaFoldDB" id="A0AAW7JDK1"/>
<dbReference type="Proteomes" id="UP001167831">
    <property type="component" value="Unassembled WGS sequence"/>
</dbReference>
<dbReference type="RefSeq" id="WP_289824337.1">
    <property type="nucleotide sequence ID" value="NZ_JAUEIE010000001.1"/>
</dbReference>
<evidence type="ECO:0000313" key="3">
    <source>
        <dbReference type="EMBL" id="MDN0023974.1"/>
    </source>
</evidence>
<evidence type="ECO:0000313" key="2">
    <source>
        <dbReference type="EMBL" id="MDN0021477.1"/>
    </source>
</evidence>
<name>A0AAW7JDK1_9BACT</name>
<protein>
    <submittedName>
        <fullName evidence="3">Uncharacterized protein</fullName>
    </submittedName>
</protein>
<evidence type="ECO:0000313" key="5">
    <source>
        <dbReference type="Proteomes" id="UP001168478"/>
    </source>
</evidence>
<keyword evidence="4" id="KW-1185">Reference proteome</keyword>
<dbReference type="EMBL" id="JAUEIE010000001">
    <property type="protein sequence ID" value="MDN0021477.1"/>
    <property type="molecule type" value="Genomic_DNA"/>
</dbReference>
<evidence type="ECO:0000256" key="1">
    <source>
        <dbReference type="SAM" id="SignalP"/>
    </source>
</evidence>
<dbReference type="Proteomes" id="UP001168478">
    <property type="component" value="Unassembled WGS sequence"/>
</dbReference>
<feature type="signal peptide" evidence="1">
    <location>
        <begin position="1"/>
        <end position="22"/>
    </location>
</feature>
<feature type="chain" id="PRO_5043510387" evidence="1">
    <location>
        <begin position="23"/>
        <end position="337"/>
    </location>
</feature>
<sequence length="337" mass="37447">MRYILKSIIAAAVSLFSIYATAQDNWPDKLYCRGGLADKSAWNPTKNYPLNHVGDGKYEGTVDVDASNEDSGDYYGNRSDLFFSYGNDDNRILSCPYSNIERFLTPAICEGPLQEYSQPENIYQTNGGSYFVNVDLKAMTVKITPLDTGNIAWMPEVFLVGTNYEEYWGRNGKSLPHIGGGIYRGTVHLLEGVNNPGYAEATVFATYTHRRDLNWAEGRYGSSDDLKVLQPGETAHCTRYYGDRKWLIAPGWYDVLFDMNKGEVTFNNVTDGIEQTTADNTGVRSGKGCIIIDGDFSKAEMFTAGGSLISKNSPRTDVSPGLYIVRTGYKTVKIMVK</sequence>
<proteinExistence type="predicted"/>
<evidence type="ECO:0000313" key="4">
    <source>
        <dbReference type="Proteomes" id="UP001167831"/>
    </source>
</evidence>
<accession>A0AAW7JDK1</accession>
<dbReference type="EMBL" id="JAUEIF010000001">
    <property type="protein sequence ID" value="MDN0023974.1"/>
    <property type="molecule type" value="Genomic_DNA"/>
</dbReference>
<gene>
    <name evidence="2" type="ORF">QVN81_00335</name>
    <name evidence="3" type="ORF">QVN84_00330</name>
</gene>
<reference evidence="3" key="1">
    <citation type="submission" date="2023-06" db="EMBL/GenBank/DDBJ databases">
        <authorList>
            <person name="Zeman M."/>
            <person name="Kubasova T."/>
            <person name="Jahodarova E."/>
            <person name="Nykrynova M."/>
            <person name="Rychlik I."/>
        </authorList>
    </citation>
    <scope>NUCLEOTIDE SEQUENCE</scope>
    <source>
        <strain evidence="3">ET15</strain>
        <strain evidence="2">ET37</strain>
    </source>
</reference>
<organism evidence="3 5">
    <name type="scientific">Leyella lascolaii</name>
    <dbReference type="NCBI Taxonomy" id="1776379"/>
    <lineage>
        <taxon>Bacteria</taxon>
        <taxon>Pseudomonadati</taxon>
        <taxon>Bacteroidota</taxon>
        <taxon>Bacteroidia</taxon>
        <taxon>Bacteroidales</taxon>
        <taxon>Prevotellaceae</taxon>
        <taxon>Leyella</taxon>
    </lineage>
</organism>
<keyword evidence="1" id="KW-0732">Signal</keyword>
<comment type="caution">
    <text evidence="3">The sequence shown here is derived from an EMBL/GenBank/DDBJ whole genome shotgun (WGS) entry which is preliminary data.</text>
</comment>
<reference evidence="3" key="2">
    <citation type="submission" date="2023-08" db="EMBL/GenBank/DDBJ databases">
        <title>Identification and characterization of horizontal gene transfer across gut microbiota members of farm animals based on homology search.</title>
        <authorList>
            <person name="Schwarzerova J."/>
            <person name="Nykrynova M."/>
            <person name="Jureckova K."/>
            <person name="Cejkova D."/>
            <person name="Rychlik I."/>
        </authorList>
    </citation>
    <scope>NUCLEOTIDE SEQUENCE</scope>
    <source>
        <strain evidence="3">ET15</strain>
        <strain evidence="2">ET37</strain>
    </source>
</reference>